<name>L0R6G6_9BACT</name>
<dbReference type="EMBL" id="FO203522">
    <property type="protein sequence ID" value="CCO22304.1"/>
    <property type="molecule type" value="Genomic_DNA"/>
</dbReference>
<dbReference type="PATRIC" id="fig|1121451.3.peg.292"/>
<dbReference type="eggNOG" id="COG3613">
    <property type="taxonomic scope" value="Bacteria"/>
</dbReference>
<dbReference type="Proteomes" id="UP000010808">
    <property type="component" value="Chromosome"/>
</dbReference>
<dbReference type="KEGG" id="dhy:DESAM_20013"/>
<gene>
    <name evidence="1" type="ORF">DESAM_20013</name>
</gene>
<evidence type="ECO:0000313" key="2">
    <source>
        <dbReference type="Proteomes" id="UP000010808"/>
    </source>
</evidence>
<accession>L0R6G6</accession>
<organism evidence="1 2">
    <name type="scientific">Maridesulfovibrio hydrothermalis AM13 = DSM 14728</name>
    <dbReference type="NCBI Taxonomy" id="1121451"/>
    <lineage>
        <taxon>Bacteria</taxon>
        <taxon>Pseudomonadati</taxon>
        <taxon>Thermodesulfobacteriota</taxon>
        <taxon>Desulfovibrionia</taxon>
        <taxon>Desulfovibrionales</taxon>
        <taxon>Desulfovibrionaceae</taxon>
        <taxon>Maridesulfovibrio</taxon>
    </lineage>
</organism>
<dbReference type="HOGENOM" id="CLU_078780_1_0_7"/>
<sequence>MSNKQTVTCGIAMPISAADEYSEEHWAEVRNILIDTIKNINNNIDLRVKPVWEEDYVNIIQKSIVNNIYQNDIVIFDLSSLNPNVMFELGLRLAFDKPVVIIRDNQTKLPFDTTIIEALTYDKGLKYQSIEKLKKEITIRVLATLKEKEENGNYSPFLKSFGTFYTVTLNSDDINSEDKIINMLSNIQEDLRATKKIISLTPPKVKYDPDYIIYRLQNAINLWCKKEDCTQNKKLMENESFNQWIIDHTKPLNLFDNHDDLRRALELLLSQS</sequence>
<evidence type="ECO:0008006" key="3">
    <source>
        <dbReference type="Google" id="ProtNLM"/>
    </source>
</evidence>
<evidence type="ECO:0000313" key="1">
    <source>
        <dbReference type="EMBL" id="CCO22304.1"/>
    </source>
</evidence>
<reference evidence="1 2" key="1">
    <citation type="submission" date="2012-10" db="EMBL/GenBank/DDBJ databases">
        <authorList>
            <person name="Genoscope - CEA"/>
        </authorList>
    </citation>
    <scope>NUCLEOTIDE SEQUENCE [LARGE SCALE GENOMIC DNA]</scope>
    <source>
        <strain evidence="2">AM13 / DSM 14728</strain>
    </source>
</reference>
<dbReference type="OrthoDB" id="9816036at2"/>
<dbReference type="RefSeq" id="WP_015334914.1">
    <property type="nucleotide sequence ID" value="NC_020055.1"/>
</dbReference>
<dbReference type="AlphaFoldDB" id="L0R6G6"/>
<dbReference type="SUPFAM" id="SSF52309">
    <property type="entry name" value="N-(deoxy)ribosyltransferase-like"/>
    <property type="match status" value="1"/>
</dbReference>
<keyword evidence="2" id="KW-1185">Reference proteome</keyword>
<dbReference type="Gene3D" id="3.40.50.450">
    <property type="match status" value="1"/>
</dbReference>
<protein>
    <recommendedName>
        <fullName evidence="3">Nucleoside 2-deoxyribosyltransferase</fullName>
    </recommendedName>
</protein>
<proteinExistence type="predicted"/>
<dbReference type="STRING" id="1121451.DESAM_20013"/>